<evidence type="ECO:0000256" key="4">
    <source>
        <dbReference type="ARBA" id="ARBA00023110"/>
    </source>
</evidence>
<evidence type="ECO:0000256" key="3">
    <source>
        <dbReference type="ARBA" id="ARBA00022729"/>
    </source>
</evidence>
<protein>
    <recommendedName>
        <fullName evidence="2">peptidylprolyl isomerase</fullName>
        <ecNumber evidence="2">5.2.1.8</ecNumber>
    </recommendedName>
</protein>
<dbReference type="InterPro" id="IPR050245">
    <property type="entry name" value="PrsA_foldase"/>
</dbReference>
<dbReference type="InterPro" id="IPR000297">
    <property type="entry name" value="PPIase_PpiC"/>
</dbReference>
<dbReference type="SUPFAM" id="SSF109998">
    <property type="entry name" value="Triger factor/SurA peptide-binding domain-like"/>
    <property type="match status" value="1"/>
</dbReference>
<dbReference type="HOGENOM" id="CLU_034646_5_3_0"/>
<dbReference type="Pfam" id="PF13145">
    <property type="entry name" value="Rotamase_2"/>
    <property type="match status" value="1"/>
</dbReference>
<keyword evidence="4 6" id="KW-0697">Rotamase</keyword>
<evidence type="ECO:0000256" key="5">
    <source>
        <dbReference type="ARBA" id="ARBA00023235"/>
    </source>
</evidence>
<evidence type="ECO:0000313" key="10">
    <source>
        <dbReference type="Proteomes" id="UP000030700"/>
    </source>
</evidence>
<sequence length="350" mass="39646">MRRCSQAMTAWYLCGVLLLIVGLIAGCSGKSEEQISDDDLLNEPSEGDGLTPQAAASPNAVSLPNTVAATVNGEEITVAALTERLHAALNQQEQTAPDEYVLRQLRENTLQELIKQRLIAQQAHKQNITVTDEEFQAYVKQVQEEYNGADIQDILKEQGQAYPEWETSQREALLLDKLVDANMQTMTTVAPQEIEQYYERHKDKYDYPAQVRASQILTYDENTAKQALQEIRNGASFNEVARKYSESEDASNGGDLGFFGRGIMPPEFDDVVFAMKIGDVSEIIHTQYGYQIFMLTDQRDAYRVTFEDAKPQIEQLLKKQKRMFAMDLWMAELENKATIVLNQRMILQVN</sequence>
<feature type="domain" description="PpiC" evidence="8">
    <location>
        <begin position="208"/>
        <end position="297"/>
    </location>
</feature>
<dbReference type="STRING" id="1499966.U14_00454"/>
<dbReference type="PROSITE" id="PS50198">
    <property type="entry name" value="PPIC_PPIASE_2"/>
    <property type="match status" value="1"/>
</dbReference>
<keyword evidence="10" id="KW-1185">Reference proteome</keyword>
<dbReference type="Gene3D" id="1.10.4030.10">
    <property type="entry name" value="Porin chaperone SurA, peptide-binding domain"/>
    <property type="match status" value="1"/>
</dbReference>
<evidence type="ECO:0000256" key="1">
    <source>
        <dbReference type="ARBA" id="ARBA00000971"/>
    </source>
</evidence>
<dbReference type="Gene3D" id="3.10.50.40">
    <property type="match status" value="1"/>
</dbReference>
<dbReference type="EC" id="5.2.1.8" evidence="2"/>
<evidence type="ECO:0000259" key="8">
    <source>
        <dbReference type="PROSITE" id="PS50198"/>
    </source>
</evidence>
<dbReference type="GO" id="GO:0003755">
    <property type="term" value="F:peptidyl-prolyl cis-trans isomerase activity"/>
    <property type="evidence" value="ECO:0007669"/>
    <property type="project" value="UniProtKB-KW"/>
</dbReference>
<dbReference type="InterPro" id="IPR027304">
    <property type="entry name" value="Trigger_fact/SurA_dom_sf"/>
</dbReference>
<evidence type="ECO:0000313" key="9">
    <source>
        <dbReference type="EMBL" id="GAK49235.1"/>
    </source>
</evidence>
<evidence type="ECO:0000256" key="6">
    <source>
        <dbReference type="PROSITE-ProRule" id="PRU00278"/>
    </source>
</evidence>
<dbReference type="EMBL" id="DF820455">
    <property type="protein sequence ID" value="GAK49235.1"/>
    <property type="molecule type" value="Genomic_DNA"/>
</dbReference>
<dbReference type="PANTHER" id="PTHR47245:SF1">
    <property type="entry name" value="FOLDASE PROTEIN PRSA"/>
    <property type="match status" value="1"/>
</dbReference>
<dbReference type="Pfam" id="PF13624">
    <property type="entry name" value="SurA_N_3"/>
    <property type="match status" value="1"/>
</dbReference>
<dbReference type="PROSITE" id="PS51257">
    <property type="entry name" value="PROKAR_LIPOPROTEIN"/>
    <property type="match status" value="1"/>
</dbReference>
<feature type="region of interest" description="Disordered" evidence="7">
    <location>
        <begin position="35"/>
        <end position="58"/>
    </location>
</feature>
<proteinExistence type="predicted"/>
<dbReference type="PANTHER" id="PTHR47245">
    <property type="entry name" value="PEPTIDYLPROLYL ISOMERASE"/>
    <property type="match status" value="1"/>
</dbReference>
<name>A0A0S6VVH0_9BACT</name>
<dbReference type="AlphaFoldDB" id="A0A0S6VVH0"/>
<keyword evidence="3" id="KW-0732">Signal</keyword>
<organism evidence="9">
    <name type="scientific">Candidatus Moduliflexus flocculans</name>
    <dbReference type="NCBI Taxonomy" id="1499966"/>
    <lineage>
        <taxon>Bacteria</taxon>
        <taxon>Candidatus Moduliflexota</taxon>
        <taxon>Candidatus Moduliflexia</taxon>
        <taxon>Candidatus Moduliflexales</taxon>
        <taxon>Candidatus Moduliflexaceae</taxon>
    </lineage>
</organism>
<dbReference type="SUPFAM" id="SSF54534">
    <property type="entry name" value="FKBP-like"/>
    <property type="match status" value="1"/>
</dbReference>
<evidence type="ECO:0000256" key="2">
    <source>
        <dbReference type="ARBA" id="ARBA00013194"/>
    </source>
</evidence>
<accession>A0A0S6VVH0</accession>
<gene>
    <name evidence="9" type="ORF">U14_00454</name>
</gene>
<dbReference type="InterPro" id="IPR046357">
    <property type="entry name" value="PPIase_dom_sf"/>
</dbReference>
<comment type="catalytic activity">
    <reaction evidence="1">
        <text>[protein]-peptidylproline (omega=180) = [protein]-peptidylproline (omega=0)</text>
        <dbReference type="Rhea" id="RHEA:16237"/>
        <dbReference type="Rhea" id="RHEA-COMP:10747"/>
        <dbReference type="Rhea" id="RHEA-COMP:10748"/>
        <dbReference type="ChEBI" id="CHEBI:83833"/>
        <dbReference type="ChEBI" id="CHEBI:83834"/>
        <dbReference type="EC" id="5.2.1.8"/>
    </reaction>
</comment>
<reference evidence="9" key="1">
    <citation type="journal article" date="2015" name="PeerJ">
        <title>First genomic representation of candidate bacterial phylum KSB3 points to enhanced environmental sensing as a trigger of wastewater bulking.</title>
        <authorList>
            <person name="Sekiguchi Y."/>
            <person name="Ohashi A."/>
            <person name="Parks D.H."/>
            <person name="Yamauchi T."/>
            <person name="Tyson G.W."/>
            <person name="Hugenholtz P."/>
        </authorList>
    </citation>
    <scope>NUCLEOTIDE SEQUENCE [LARGE SCALE GENOMIC DNA]</scope>
</reference>
<keyword evidence="5 6" id="KW-0413">Isomerase</keyword>
<evidence type="ECO:0000256" key="7">
    <source>
        <dbReference type="SAM" id="MobiDB-lite"/>
    </source>
</evidence>
<dbReference type="Proteomes" id="UP000030700">
    <property type="component" value="Unassembled WGS sequence"/>
</dbReference>